<evidence type="ECO:0000256" key="4">
    <source>
        <dbReference type="ARBA" id="ARBA00022490"/>
    </source>
</evidence>
<keyword evidence="6" id="KW-0143">Chaperone</keyword>
<keyword evidence="7 9" id="KW-0413">Isomerase</keyword>
<dbReference type="EC" id="5.2.1.8" evidence="10"/>
<dbReference type="PANTHER" id="PTHR47861">
    <property type="entry name" value="FKBP-TYPE PEPTIDYL-PROLYL CIS-TRANS ISOMERASE SLYD"/>
    <property type="match status" value="1"/>
</dbReference>
<sequence>MPDAGAERKVVEPGLLVVVEYEVRLASGRVVDSSEKSGGAAAFVCGAGDFPRPVEEGIVGLSVGDRKVIVVPPAFGYGAYDPRRVVLVASERMAGEVEAGKVVKAPDEFGIRRPALVRAVWEGVVLVDFNHPLAGKDLHFEVVVRDVRPAGEAPAAAPAAS</sequence>
<evidence type="ECO:0000313" key="12">
    <source>
        <dbReference type="EMBL" id="NDY42511.1"/>
    </source>
</evidence>
<comment type="subcellular location">
    <subcellularLocation>
        <location evidence="2">Cytoplasm</location>
    </subcellularLocation>
</comment>
<keyword evidence="5 9" id="KW-0697">Rotamase</keyword>
<comment type="caution">
    <text evidence="12">The sequence shown here is derived from an EMBL/GenBank/DDBJ whole genome shotgun (WGS) entry which is preliminary data.</text>
</comment>
<keyword evidence="13" id="KW-1185">Reference proteome</keyword>
<dbReference type="PANTHER" id="PTHR47861:SF3">
    <property type="entry name" value="FKBP-TYPE PEPTIDYL-PROLYL CIS-TRANS ISOMERASE SLYD"/>
    <property type="match status" value="1"/>
</dbReference>
<dbReference type="RefSeq" id="WP_163298649.1">
    <property type="nucleotide sequence ID" value="NZ_JAAGRR010000062.1"/>
</dbReference>
<dbReference type="GO" id="GO:0042026">
    <property type="term" value="P:protein refolding"/>
    <property type="evidence" value="ECO:0007669"/>
    <property type="project" value="UniProtKB-ARBA"/>
</dbReference>
<keyword evidence="4" id="KW-0963">Cytoplasm</keyword>
<accession>A0A6N9TMJ1</accession>
<name>A0A6N9TMJ1_DISTH</name>
<comment type="function">
    <text evidence="8">Also involved in hydrogenase metallocenter assembly, probably by participating in the nickel insertion step. This function in hydrogenase biosynthesis requires chaperone activity and the presence of the metal-binding domain, but not PPIase activity.</text>
</comment>
<dbReference type="EMBL" id="JAAGRR010000062">
    <property type="protein sequence ID" value="NDY42511.1"/>
    <property type="molecule type" value="Genomic_DNA"/>
</dbReference>
<evidence type="ECO:0000256" key="7">
    <source>
        <dbReference type="ARBA" id="ARBA00023235"/>
    </source>
</evidence>
<dbReference type="Gene3D" id="3.10.50.40">
    <property type="match status" value="1"/>
</dbReference>
<dbReference type="GO" id="GO:0005737">
    <property type="term" value="C:cytoplasm"/>
    <property type="evidence" value="ECO:0007669"/>
    <property type="project" value="UniProtKB-SubCell"/>
</dbReference>
<evidence type="ECO:0000313" key="13">
    <source>
        <dbReference type="Proteomes" id="UP000469346"/>
    </source>
</evidence>
<reference evidence="12 13" key="1">
    <citation type="submission" date="2020-02" db="EMBL/GenBank/DDBJ databases">
        <title>Comparative genomics of sulfur disproportionating microorganisms.</title>
        <authorList>
            <person name="Ward L.M."/>
            <person name="Bertran E."/>
            <person name="Johnston D.T."/>
        </authorList>
    </citation>
    <scope>NUCLEOTIDE SEQUENCE [LARGE SCALE GENOMIC DNA]</scope>
    <source>
        <strain evidence="12 13">DSM 100025</strain>
    </source>
</reference>
<evidence type="ECO:0000259" key="11">
    <source>
        <dbReference type="PROSITE" id="PS50059"/>
    </source>
</evidence>
<dbReference type="GO" id="GO:0003755">
    <property type="term" value="F:peptidyl-prolyl cis-trans isomerase activity"/>
    <property type="evidence" value="ECO:0007669"/>
    <property type="project" value="UniProtKB-UniRule"/>
</dbReference>
<gene>
    <name evidence="12" type="ORF">G3N55_06605</name>
</gene>
<dbReference type="SUPFAM" id="SSF54534">
    <property type="entry name" value="FKBP-like"/>
    <property type="match status" value="1"/>
</dbReference>
<dbReference type="PROSITE" id="PS50059">
    <property type="entry name" value="FKBP_PPIASE"/>
    <property type="match status" value="1"/>
</dbReference>
<evidence type="ECO:0000256" key="10">
    <source>
        <dbReference type="RuleBase" id="RU003915"/>
    </source>
</evidence>
<comment type="similarity">
    <text evidence="3 10">Belongs to the FKBP-type PPIase family.</text>
</comment>
<dbReference type="AlphaFoldDB" id="A0A6N9TMJ1"/>
<dbReference type="Pfam" id="PF00254">
    <property type="entry name" value="FKBP_C"/>
    <property type="match status" value="1"/>
</dbReference>
<organism evidence="12 13">
    <name type="scientific">Dissulfurirhabdus thermomarina</name>
    <dbReference type="NCBI Taxonomy" id="1765737"/>
    <lineage>
        <taxon>Bacteria</taxon>
        <taxon>Deltaproteobacteria</taxon>
        <taxon>Dissulfurirhabdaceae</taxon>
        <taxon>Dissulfurirhabdus</taxon>
    </lineage>
</organism>
<evidence type="ECO:0000256" key="1">
    <source>
        <dbReference type="ARBA" id="ARBA00000971"/>
    </source>
</evidence>
<dbReference type="InterPro" id="IPR001179">
    <property type="entry name" value="PPIase_FKBP_dom"/>
</dbReference>
<evidence type="ECO:0000256" key="2">
    <source>
        <dbReference type="ARBA" id="ARBA00004496"/>
    </source>
</evidence>
<dbReference type="InterPro" id="IPR046357">
    <property type="entry name" value="PPIase_dom_sf"/>
</dbReference>
<evidence type="ECO:0000256" key="9">
    <source>
        <dbReference type="PROSITE-ProRule" id="PRU00277"/>
    </source>
</evidence>
<evidence type="ECO:0000256" key="5">
    <source>
        <dbReference type="ARBA" id="ARBA00023110"/>
    </source>
</evidence>
<feature type="domain" description="PPIase FKBP-type" evidence="11">
    <location>
        <begin position="14"/>
        <end position="103"/>
    </location>
</feature>
<evidence type="ECO:0000256" key="8">
    <source>
        <dbReference type="ARBA" id="ARBA00037071"/>
    </source>
</evidence>
<protein>
    <recommendedName>
        <fullName evidence="10">Peptidyl-prolyl cis-trans isomerase</fullName>
        <ecNumber evidence="10">5.2.1.8</ecNumber>
    </recommendedName>
</protein>
<evidence type="ECO:0000256" key="6">
    <source>
        <dbReference type="ARBA" id="ARBA00023186"/>
    </source>
</evidence>
<evidence type="ECO:0000256" key="3">
    <source>
        <dbReference type="ARBA" id="ARBA00006577"/>
    </source>
</evidence>
<dbReference type="Proteomes" id="UP000469346">
    <property type="component" value="Unassembled WGS sequence"/>
</dbReference>
<proteinExistence type="inferred from homology"/>
<comment type="catalytic activity">
    <reaction evidence="1 9 10">
        <text>[protein]-peptidylproline (omega=180) = [protein]-peptidylproline (omega=0)</text>
        <dbReference type="Rhea" id="RHEA:16237"/>
        <dbReference type="Rhea" id="RHEA-COMP:10747"/>
        <dbReference type="Rhea" id="RHEA-COMP:10748"/>
        <dbReference type="ChEBI" id="CHEBI:83833"/>
        <dbReference type="ChEBI" id="CHEBI:83834"/>
        <dbReference type="EC" id="5.2.1.8"/>
    </reaction>
</comment>